<evidence type="ECO:0000313" key="1">
    <source>
        <dbReference type="EMBL" id="VDL99710.1"/>
    </source>
</evidence>
<sequence>MNTLDTGYLFTRENTYIVGACPTRNGREFLEAMHSDESRINRHIDLDANYTFLKAKWKLTEPLSTG</sequence>
<accession>A0A183TA27</accession>
<dbReference type="AlphaFoldDB" id="A0A183TA27"/>
<gene>
    <name evidence="1" type="ORF">SSLN_LOCUS13325</name>
</gene>
<evidence type="ECO:0000313" key="3">
    <source>
        <dbReference type="WBParaSite" id="SSLN_0001382801-mRNA-1"/>
    </source>
</evidence>
<name>A0A183TA27_SCHSO</name>
<reference evidence="3" key="1">
    <citation type="submission" date="2016-06" db="UniProtKB">
        <authorList>
            <consortium name="WormBaseParasite"/>
        </authorList>
    </citation>
    <scope>IDENTIFICATION</scope>
</reference>
<dbReference type="Proteomes" id="UP000275846">
    <property type="component" value="Unassembled WGS sequence"/>
</dbReference>
<keyword evidence="2" id="KW-1185">Reference proteome</keyword>
<protein>
    <submittedName>
        <fullName evidence="3">Transposase</fullName>
    </submittedName>
</protein>
<dbReference type="WBParaSite" id="SSLN_0001382801-mRNA-1">
    <property type="protein sequence ID" value="SSLN_0001382801-mRNA-1"/>
    <property type="gene ID" value="SSLN_0001382801"/>
</dbReference>
<dbReference type="EMBL" id="UYSU01037995">
    <property type="protein sequence ID" value="VDL99710.1"/>
    <property type="molecule type" value="Genomic_DNA"/>
</dbReference>
<reference evidence="1 2" key="2">
    <citation type="submission" date="2018-11" db="EMBL/GenBank/DDBJ databases">
        <authorList>
            <consortium name="Pathogen Informatics"/>
        </authorList>
    </citation>
    <scope>NUCLEOTIDE SEQUENCE [LARGE SCALE GENOMIC DNA]</scope>
    <source>
        <strain evidence="1 2">NST_G2</strain>
    </source>
</reference>
<evidence type="ECO:0000313" key="2">
    <source>
        <dbReference type="Proteomes" id="UP000275846"/>
    </source>
</evidence>
<dbReference type="OrthoDB" id="10347848at2759"/>
<organism evidence="3">
    <name type="scientific">Schistocephalus solidus</name>
    <name type="common">Tapeworm</name>
    <dbReference type="NCBI Taxonomy" id="70667"/>
    <lineage>
        <taxon>Eukaryota</taxon>
        <taxon>Metazoa</taxon>
        <taxon>Spiralia</taxon>
        <taxon>Lophotrochozoa</taxon>
        <taxon>Platyhelminthes</taxon>
        <taxon>Cestoda</taxon>
        <taxon>Eucestoda</taxon>
        <taxon>Diphyllobothriidea</taxon>
        <taxon>Diphyllobothriidae</taxon>
        <taxon>Schistocephalus</taxon>
    </lineage>
</organism>
<proteinExistence type="predicted"/>